<organism evidence="2 3">
    <name type="scientific">Prunus dulcis</name>
    <name type="common">Almond</name>
    <name type="synonym">Amygdalus dulcis</name>
    <dbReference type="NCBI Taxonomy" id="3755"/>
    <lineage>
        <taxon>Eukaryota</taxon>
        <taxon>Viridiplantae</taxon>
        <taxon>Streptophyta</taxon>
        <taxon>Embryophyta</taxon>
        <taxon>Tracheophyta</taxon>
        <taxon>Spermatophyta</taxon>
        <taxon>Magnoliopsida</taxon>
        <taxon>eudicotyledons</taxon>
        <taxon>Gunneridae</taxon>
        <taxon>Pentapetalae</taxon>
        <taxon>rosids</taxon>
        <taxon>fabids</taxon>
        <taxon>Rosales</taxon>
        <taxon>Rosaceae</taxon>
        <taxon>Amygdaloideae</taxon>
        <taxon>Amygdaleae</taxon>
        <taxon>Prunus</taxon>
    </lineage>
</organism>
<proteinExistence type="predicted"/>
<keyword evidence="3" id="KW-1185">Reference proteome</keyword>
<gene>
    <name evidence="2" type="ORF">L3X38_036523</name>
</gene>
<evidence type="ECO:0000256" key="1">
    <source>
        <dbReference type="SAM" id="MobiDB-lite"/>
    </source>
</evidence>
<evidence type="ECO:0000313" key="3">
    <source>
        <dbReference type="Proteomes" id="UP001054821"/>
    </source>
</evidence>
<name>A0AAD4V3H3_PRUDU</name>
<protein>
    <submittedName>
        <fullName evidence="2">Uncharacterized protein</fullName>
    </submittedName>
</protein>
<reference evidence="2 3" key="1">
    <citation type="journal article" date="2022" name="G3 (Bethesda)">
        <title>Whole-genome sequence and methylome profiling of the almond [Prunus dulcis (Mill.) D.A. Webb] cultivar 'Nonpareil'.</title>
        <authorList>
            <person name="D'Amico-Willman K.M."/>
            <person name="Ouma W.Z."/>
            <person name="Meulia T."/>
            <person name="Sideli G.M."/>
            <person name="Gradziel T.M."/>
            <person name="Fresnedo-Ramirez J."/>
        </authorList>
    </citation>
    <scope>NUCLEOTIDE SEQUENCE [LARGE SCALE GENOMIC DNA]</scope>
    <source>
        <strain evidence="2">Clone GOH B32 T37-40</strain>
    </source>
</reference>
<dbReference type="Proteomes" id="UP001054821">
    <property type="component" value="Chromosome 7"/>
</dbReference>
<accession>A0AAD4V3H3</accession>
<sequence length="89" mass="9663">MLELQWGRRWVVVEVEVIVVVLGGGGDGSDGQRDDDNCAGGGGDDRYSDNHDKMVGVEMVISYLENKNNISIKISGGNKDLSWPKNSPL</sequence>
<feature type="region of interest" description="Disordered" evidence="1">
    <location>
        <begin position="23"/>
        <end position="50"/>
    </location>
</feature>
<dbReference type="EMBL" id="JAJFAZ020000007">
    <property type="protein sequence ID" value="KAI5316816.1"/>
    <property type="molecule type" value="Genomic_DNA"/>
</dbReference>
<comment type="caution">
    <text evidence="2">The sequence shown here is derived from an EMBL/GenBank/DDBJ whole genome shotgun (WGS) entry which is preliminary data.</text>
</comment>
<evidence type="ECO:0000313" key="2">
    <source>
        <dbReference type="EMBL" id="KAI5316816.1"/>
    </source>
</evidence>
<dbReference type="AlphaFoldDB" id="A0AAD4V3H3"/>